<dbReference type="InterPro" id="IPR036873">
    <property type="entry name" value="Rhodanese-like_dom_sf"/>
</dbReference>
<dbReference type="RefSeq" id="WP_164210021.1">
    <property type="nucleotide sequence ID" value="NZ_JAAGSC010000031.1"/>
</dbReference>
<dbReference type="GO" id="GO:0004792">
    <property type="term" value="F:thiosulfate-cyanide sulfurtransferase activity"/>
    <property type="evidence" value="ECO:0007669"/>
    <property type="project" value="InterPro"/>
</dbReference>
<gene>
    <name evidence="4" type="ORF">G3I74_02660</name>
</gene>
<organism evidence="4 5">
    <name type="scientific">Wenzhouxiangella limi</name>
    <dbReference type="NCBI Taxonomy" id="2707351"/>
    <lineage>
        <taxon>Bacteria</taxon>
        <taxon>Pseudomonadati</taxon>
        <taxon>Pseudomonadota</taxon>
        <taxon>Gammaproteobacteria</taxon>
        <taxon>Chromatiales</taxon>
        <taxon>Wenzhouxiangellaceae</taxon>
        <taxon>Wenzhouxiangella</taxon>
    </lineage>
</organism>
<evidence type="ECO:0000259" key="3">
    <source>
        <dbReference type="PROSITE" id="PS50206"/>
    </source>
</evidence>
<dbReference type="EMBL" id="JAAGSC010000031">
    <property type="protein sequence ID" value="NDY94629.1"/>
    <property type="molecule type" value="Genomic_DNA"/>
</dbReference>
<feature type="region of interest" description="Disordered" evidence="1">
    <location>
        <begin position="176"/>
        <end position="222"/>
    </location>
</feature>
<sequence>MSRKSWRIVALLGATVALTTACGQSGDPMQYDVERVGSAIARGEAQISIPELSRRVVEDQGDFRLVDIRDAAAFEAFHIPGAVNVGAMEIVRPEKAEEVAGGRQIVLYGETGIAASQASAVLQMAGINALALAGDFDDWFAYTSDPAVELAGVSDPLGDSERQAFVEFFHGDSAEAPDGYSPGVTPAGGGASAALGMSAPSAEPAESAPASASDPHGLGLHLGVGVDIERPELAVVEEEETAEEEPRRLIIGEGC</sequence>
<dbReference type="Proteomes" id="UP000484885">
    <property type="component" value="Unassembled WGS sequence"/>
</dbReference>
<dbReference type="PROSITE" id="PS00380">
    <property type="entry name" value="RHODANESE_1"/>
    <property type="match status" value="1"/>
</dbReference>
<evidence type="ECO:0000313" key="5">
    <source>
        <dbReference type="Proteomes" id="UP000484885"/>
    </source>
</evidence>
<keyword evidence="5" id="KW-1185">Reference proteome</keyword>
<protein>
    <submittedName>
        <fullName evidence="4">Rhodanese-like domain-containing protein</fullName>
    </submittedName>
</protein>
<dbReference type="Gene3D" id="3.40.250.10">
    <property type="entry name" value="Rhodanese-like domain"/>
    <property type="match status" value="1"/>
</dbReference>
<dbReference type="CDD" id="cd00158">
    <property type="entry name" value="RHOD"/>
    <property type="match status" value="1"/>
</dbReference>
<feature type="compositionally biased region" description="Low complexity" evidence="1">
    <location>
        <begin position="192"/>
        <end position="222"/>
    </location>
</feature>
<reference evidence="4 5" key="1">
    <citation type="submission" date="2020-02" db="EMBL/GenBank/DDBJ databases">
        <authorList>
            <person name="Zhang X.-Y."/>
        </authorList>
    </citation>
    <scope>NUCLEOTIDE SEQUENCE [LARGE SCALE GENOMIC DNA]</scope>
    <source>
        <strain evidence="4 5">C33</strain>
    </source>
</reference>
<proteinExistence type="predicted"/>
<dbReference type="AlphaFoldDB" id="A0A845VBE8"/>
<dbReference type="Pfam" id="PF00581">
    <property type="entry name" value="Rhodanese"/>
    <property type="match status" value="1"/>
</dbReference>
<dbReference type="SMART" id="SM00450">
    <property type="entry name" value="RHOD"/>
    <property type="match status" value="1"/>
</dbReference>
<keyword evidence="2" id="KW-0732">Signal</keyword>
<feature type="domain" description="Rhodanese" evidence="3">
    <location>
        <begin position="59"/>
        <end position="148"/>
    </location>
</feature>
<feature type="signal peptide" evidence="2">
    <location>
        <begin position="1"/>
        <end position="23"/>
    </location>
</feature>
<dbReference type="PROSITE" id="PS51257">
    <property type="entry name" value="PROKAR_LIPOPROTEIN"/>
    <property type="match status" value="1"/>
</dbReference>
<name>A0A845VBE8_9GAMM</name>
<dbReference type="InterPro" id="IPR001307">
    <property type="entry name" value="Thiosulphate_STrfase_CS"/>
</dbReference>
<feature type="chain" id="PRO_5032847919" evidence="2">
    <location>
        <begin position="24"/>
        <end position="255"/>
    </location>
</feature>
<dbReference type="PROSITE" id="PS50206">
    <property type="entry name" value="RHODANESE_3"/>
    <property type="match status" value="1"/>
</dbReference>
<evidence type="ECO:0000256" key="1">
    <source>
        <dbReference type="SAM" id="MobiDB-lite"/>
    </source>
</evidence>
<comment type="caution">
    <text evidence="4">The sequence shown here is derived from an EMBL/GenBank/DDBJ whole genome shotgun (WGS) entry which is preliminary data.</text>
</comment>
<accession>A0A845VBE8</accession>
<evidence type="ECO:0000313" key="4">
    <source>
        <dbReference type="EMBL" id="NDY94629.1"/>
    </source>
</evidence>
<evidence type="ECO:0000256" key="2">
    <source>
        <dbReference type="SAM" id="SignalP"/>
    </source>
</evidence>
<dbReference type="SUPFAM" id="SSF52821">
    <property type="entry name" value="Rhodanese/Cell cycle control phosphatase"/>
    <property type="match status" value="1"/>
</dbReference>
<dbReference type="InterPro" id="IPR001763">
    <property type="entry name" value="Rhodanese-like_dom"/>
</dbReference>